<evidence type="ECO:0000313" key="3">
    <source>
        <dbReference type="Proteomes" id="UP000244908"/>
    </source>
</evidence>
<evidence type="ECO:0000313" key="2">
    <source>
        <dbReference type="EMBL" id="AWH87236.1"/>
    </source>
</evidence>
<accession>A0A2Y9TUC2</accession>
<proteinExistence type="predicted"/>
<dbReference type="Proteomes" id="UP000244908">
    <property type="component" value="Chromosome"/>
</dbReference>
<keyword evidence="3" id="KW-1185">Reference proteome</keyword>
<dbReference type="AlphaFoldDB" id="A0A2Y9TUC2"/>
<name>A0A2Y9TUC2_9GAMM</name>
<keyword evidence="1" id="KW-1133">Transmembrane helix</keyword>
<reference evidence="2 3" key="1">
    <citation type="journal article" date="2019" name="Int. J. Syst. Evol. Microbiol.">
        <title>Limnobaculum parvum gen. nov., sp. nov., isolated from a freshwater lake.</title>
        <authorList>
            <person name="Baek C."/>
            <person name="Shin S.K."/>
            <person name="Yi H."/>
        </authorList>
    </citation>
    <scope>NUCLEOTIDE SEQUENCE [LARGE SCALE GENOMIC DNA]</scope>
    <source>
        <strain evidence="2 3">HYN0051</strain>
    </source>
</reference>
<feature type="transmembrane region" description="Helical" evidence="1">
    <location>
        <begin position="20"/>
        <end position="45"/>
    </location>
</feature>
<keyword evidence="1" id="KW-0472">Membrane</keyword>
<dbReference type="EMBL" id="CP029185">
    <property type="protein sequence ID" value="AWH87236.1"/>
    <property type="molecule type" value="Genomic_DNA"/>
</dbReference>
<dbReference type="KEGG" id="lpv:HYN51_00880"/>
<sequence length="410" mass="46609">MSVDLTQIPPPLPEPKKMNLWRWAIAFLVVMVVGSLVTLAISQFYSLSDFWLWFGLTAAPFITWLLVFLYCLYLNGCRQYYVIQWNKRHEQRRDELITFAQRPLYVLENYLYTQYGKAGNAKGVSSLSITMESLRPHAGGNAVPHSALPLEHDVSESDFIKRLTTIVSDIKTTFGKKLVELSSANPLHIRLFIDTPLKDKEVQDVFHQVWEHRLNYTSLSVEPTEQSHLFLDKWLDNTAHDNALLLVIGCHLFSYPQPNSAEVGTAFLLAGKNIIKNKRLLEDILSNNHTIAEVFRTEHQIDVEKLLDNALLWGAGNKSALTTLWYSNITPEVNVKVLTYFSSKKITLNNHFNLDTSIGHANYCAYWLTLAIAIEQAIESKEKQLAMCGSSDISALVVSTYMPNESIKDK</sequence>
<dbReference type="RefSeq" id="WP_108899327.1">
    <property type="nucleotide sequence ID" value="NZ_CP029185.2"/>
</dbReference>
<keyword evidence="1" id="KW-0812">Transmembrane</keyword>
<evidence type="ECO:0000256" key="1">
    <source>
        <dbReference type="SAM" id="Phobius"/>
    </source>
</evidence>
<organism evidence="2 3">
    <name type="scientific">Limnobaculum parvum</name>
    <dbReference type="NCBI Taxonomy" id="2172103"/>
    <lineage>
        <taxon>Bacteria</taxon>
        <taxon>Pseudomonadati</taxon>
        <taxon>Pseudomonadota</taxon>
        <taxon>Gammaproteobacteria</taxon>
        <taxon>Enterobacterales</taxon>
        <taxon>Budviciaceae</taxon>
        <taxon>Limnobaculum</taxon>
    </lineage>
</organism>
<feature type="transmembrane region" description="Helical" evidence="1">
    <location>
        <begin position="51"/>
        <end position="73"/>
    </location>
</feature>
<gene>
    <name evidence="2" type="ORF">HYN51_00880</name>
</gene>
<dbReference type="OrthoDB" id="6461993at2"/>
<protein>
    <submittedName>
        <fullName evidence="2">Uncharacterized protein</fullName>
    </submittedName>
</protein>